<accession>A0AC61QID7</accession>
<protein>
    <submittedName>
        <fullName evidence="1">Signal peptide peptidase SppA</fullName>
    </submittedName>
</protein>
<evidence type="ECO:0000313" key="1">
    <source>
        <dbReference type="EMBL" id="TDF72703.1"/>
    </source>
</evidence>
<dbReference type="Proteomes" id="UP000294588">
    <property type="component" value="Unassembled WGS sequence"/>
</dbReference>
<reference evidence="1" key="1">
    <citation type="submission" date="2019-03" db="EMBL/GenBank/DDBJ databases">
        <title>Candidatus Syntrophosphaera thermopropionivorans: a novel player in syntrophic propionate oxidation during anaerobic digestion.</title>
        <authorList>
            <person name="Dyksma S."/>
        </authorList>
    </citation>
    <scope>NUCLEOTIDE SEQUENCE</scope>
    <source>
        <strain evidence="1">W5</strain>
    </source>
</reference>
<dbReference type="EMBL" id="SMOG01000019">
    <property type="protein sequence ID" value="TDF72703.1"/>
    <property type="molecule type" value="Genomic_DNA"/>
</dbReference>
<comment type="caution">
    <text evidence="1">The sequence shown here is derived from an EMBL/GenBank/DDBJ whole genome shotgun (WGS) entry which is preliminary data.</text>
</comment>
<evidence type="ECO:0000313" key="2">
    <source>
        <dbReference type="Proteomes" id="UP000294588"/>
    </source>
</evidence>
<proteinExistence type="predicted"/>
<organism evidence="1 2">
    <name type="scientific">Candidatus Syntrophosphaera thermopropionivorans</name>
    <dbReference type="NCBI Taxonomy" id="2593015"/>
    <lineage>
        <taxon>Bacteria</taxon>
        <taxon>Pseudomonadati</taxon>
        <taxon>Candidatus Cloacimonadota</taxon>
        <taxon>Candidatus Cloacimonadia</taxon>
        <taxon>Candidatus Cloacimonadales</taxon>
        <taxon>Candidatus Cloacimonadaceae</taxon>
        <taxon>Candidatus Syntrophosphaera</taxon>
    </lineage>
</organism>
<sequence length="821" mass="92021">MKGRIWYIAFLLLLPGLLLADNDISWEAINLGEMDFPRASVDNLFTPLVNPSLLGTGHSGGLGWAHTFSDEAFRNHYWFFANLGDFSYSYEYDRDPILDKSFNYHTLATGGELFPRHIFPNFYGGLNYRWKNNKFDEGAFRTAFTYRPNALASLAFNWDNPYKDSPAYHGSVALRPFAFVPSIKDYRLELSADIDYNKKDGEYKFNEPVIGLNTQIVDGIKLGASYNLDTESVWLNFSLNMGNVSLGSTGIVNSDNYVAVPYIHLTEKSFPPFLGIKDKKWYSMKLDGPIQTYKSPKFVINNLKIYEDKIQSIDEVKDLLKQAKEDPVIEGILLQNPASTGSFALQQEFTDAIKDFKESGKKVVFYYDNISGGNYIFASSVADAIYLNPMGMIDLRGISITSPYFKELLDNLGINVLNFRSHKYKDAGNMFSEPEMTEAEREAYDSLLQSIYDQIIATIQEGRGAKLKFSVEETIDNGPYFEAQDALNAGLIDGIIFADEINSVLKKQFGFNAQEKTLADYVDYTWSYPKETPIAVIYACGNIVMGKGTPGTKIASQTTVDLIRKARQDPKYKGIILRVDSGGGSAQASDIILRELQLAQTVNKKPVVVSMSGTAASGGYYISCGADRIIAEPSTITGSIGVVGLVFTFPRLYDKIGINWSTVKKGEHADFGATYRDWTDEEKQLMTKTIEYTYDRFVDKVDEGRKNLTREQVDAVAQGRVWTGAQAKENGLIDDLGGLDKALEHMQELTKAKGKLVLEDATTSKSGFSMNMNFNLNGITTNNIISESMVNEYTALYDWWNDYQKESVLMLCPLSLKDIEF</sequence>
<keyword evidence="2" id="KW-1185">Reference proteome</keyword>
<name>A0AC61QID7_9BACT</name>
<gene>
    <name evidence="1" type="primary">sppA</name>
    <name evidence="1" type="ORF">E0946_05655</name>
</gene>